<evidence type="ECO:0008006" key="3">
    <source>
        <dbReference type="Google" id="ProtNLM"/>
    </source>
</evidence>
<accession>A0A133UI69</accession>
<organism evidence="1 2">
    <name type="scientific">candidate division MSBL1 archaeon SCGC-AAA259E22</name>
    <dbReference type="NCBI Taxonomy" id="1698265"/>
    <lineage>
        <taxon>Archaea</taxon>
        <taxon>Methanobacteriati</taxon>
        <taxon>Methanobacteriota</taxon>
        <taxon>candidate division MSBL1</taxon>
    </lineage>
</organism>
<dbReference type="AlphaFoldDB" id="A0A133UI69"/>
<dbReference type="Proteomes" id="UP000070657">
    <property type="component" value="Unassembled WGS sequence"/>
</dbReference>
<protein>
    <recommendedName>
        <fullName evidence="3">SpoVT-AbrB domain-containing protein</fullName>
    </recommendedName>
</protein>
<gene>
    <name evidence="1" type="ORF">AKJ66_00445</name>
</gene>
<dbReference type="Gene3D" id="2.10.260.10">
    <property type="match status" value="1"/>
</dbReference>
<reference evidence="1 2" key="1">
    <citation type="journal article" date="2016" name="Sci. Rep.">
        <title>Metabolic traits of an uncultured archaeal lineage -MSBL1- from brine pools of the Red Sea.</title>
        <authorList>
            <person name="Mwirichia R."/>
            <person name="Alam I."/>
            <person name="Rashid M."/>
            <person name="Vinu M."/>
            <person name="Ba-Alawi W."/>
            <person name="Anthony Kamau A."/>
            <person name="Kamanda Ngugi D."/>
            <person name="Goker M."/>
            <person name="Klenk H.P."/>
            <person name="Bajic V."/>
            <person name="Stingl U."/>
        </authorList>
    </citation>
    <scope>NUCLEOTIDE SEQUENCE [LARGE SCALE GENOMIC DNA]</scope>
    <source>
        <strain evidence="1">SCGC-AAA259E22</strain>
    </source>
</reference>
<dbReference type="SUPFAM" id="SSF89447">
    <property type="entry name" value="AbrB/MazE/MraZ-like"/>
    <property type="match status" value="1"/>
</dbReference>
<name>A0A133UI69_9EURY</name>
<dbReference type="EMBL" id="LHXP01000003">
    <property type="protein sequence ID" value="KXA93912.1"/>
    <property type="molecule type" value="Genomic_DNA"/>
</dbReference>
<dbReference type="InterPro" id="IPR037914">
    <property type="entry name" value="SpoVT-AbrB_sf"/>
</dbReference>
<proteinExistence type="predicted"/>
<evidence type="ECO:0000313" key="2">
    <source>
        <dbReference type="Proteomes" id="UP000070657"/>
    </source>
</evidence>
<comment type="caution">
    <text evidence="1">The sequence shown here is derived from an EMBL/GenBank/DDBJ whole genome shotgun (WGS) entry which is preliminary data.</text>
</comment>
<evidence type="ECO:0000313" key="1">
    <source>
        <dbReference type="EMBL" id="KXA93912.1"/>
    </source>
</evidence>
<sequence>MSENKKTVRKVLQIGECTGITLPVTYLRKTGLERGDHVEFLSDDNKGIILPIHSKEDNDGE</sequence>
<keyword evidence="2" id="KW-1185">Reference proteome</keyword>